<keyword evidence="6" id="KW-1185">Reference proteome</keyword>
<name>A0AAN8PZJ2_PATCE</name>
<feature type="domain" description="AIG1-type G" evidence="4">
    <location>
        <begin position="1"/>
        <end position="140"/>
    </location>
</feature>
<dbReference type="Proteomes" id="UP001347796">
    <property type="component" value="Unassembled WGS sequence"/>
</dbReference>
<comment type="similarity">
    <text evidence="1">Belongs to the TRAFAC class TrmE-Era-EngA-EngB-Septin-like GTPase superfamily. AIG1/Toc34/Toc159-like paraseptin GTPase family. IAN subfamily.</text>
</comment>
<reference evidence="5 6" key="1">
    <citation type="submission" date="2024-01" db="EMBL/GenBank/DDBJ databases">
        <title>The genome of the rayed Mediterranean limpet Patella caerulea (Linnaeus, 1758).</title>
        <authorList>
            <person name="Anh-Thu Weber A."/>
            <person name="Halstead-Nussloch G."/>
        </authorList>
    </citation>
    <scope>NUCLEOTIDE SEQUENCE [LARGE SCALE GENOMIC DNA]</scope>
    <source>
        <strain evidence="5">AATW-2023a</strain>
        <tissue evidence="5">Whole specimen</tissue>
    </source>
</reference>
<dbReference type="InterPro" id="IPR006703">
    <property type="entry name" value="G_AIG1"/>
</dbReference>
<dbReference type="PANTHER" id="PTHR10903">
    <property type="entry name" value="GTPASE, IMAP FAMILY MEMBER-RELATED"/>
    <property type="match status" value="1"/>
</dbReference>
<sequence length="140" mass="15476">MVLVGKTLSGKSALENNLLRRQHFQSTTIVESVTLTCKVAQGNLRGGTKILIVDTPDKTYVPTKIEIVRCLGLSSPGPHVFLLVLRISRLTNEELDTVNHLVPVFGEDVINHVVIVFTGKESLTFEKLTLADYLQRVPPN</sequence>
<dbReference type="Pfam" id="PF04548">
    <property type="entry name" value="AIG1"/>
    <property type="match status" value="1"/>
</dbReference>
<accession>A0AAN8PZJ2</accession>
<dbReference type="AlphaFoldDB" id="A0AAN8PZJ2"/>
<organism evidence="5 6">
    <name type="scientific">Patella caerulea</name>
    <name type="common">Rayed Mediterranean limpet</name>
    <dbReference type="NCBI Taxonomy" id="87958"/>
    <lineage>
        <taxon>Eukaryota</taxon>
        <taxon>Metazoa</taxon>
        <taxon>Spiralia</taxon>
        <taxon>Lophotrochozoa</taxon>
        <taxon>Mollusca</taxon>
        <taxon>Gastropoda</taxon>
        <taxon>Patellogastropoda</taxon>
        <taxon>Patelloidea</taxon>
        <taxon>Patellidae</taxon>
        <taxon>Patella</taxon>
    </lineage>
</organism>
<dbReference type="EMBL" id="JAZGQO010000005">
    <property type="protein sequence ID" value="KAK6186899.1"/>
    <property type="molecule type" value="Genomic_DNA"/>
</dbReference>
<evidence type="ECO:0000256" key="2">
    <source>
        <dbReference type="ARBA" id="ARBA00022741"/>
    </source>
</evidence>
<gene>
    <name evidence="5" type="ORF">SNE40_006159</name>
</gene>
<dbReference type="Gene3D" id="3.40.50.300">
    <property type="entry name" value="P-loop containing nucleotide triphosphate hydrolases"/>
    <property type="match status" value="1"/>
</dbReference>
<keyword evidence="3" id="KW-0342">GTP-binding</keyword>
<dbReference type="PANTHER" id="PTHR10903:SF184">
    <property type="entry name" value="GTP-BINDING PROTEIN A"/>
    <property type="match status" value="1"/>
</dbReference>
<dbReference type="PROSITE" id="PS51720">
    <property type="entry name" value="G_AIG1"/>
    <property type="match status" value="1"/>
</dbReference>
<dbReference type="InterPro" id="IPR027417">
    <property type="entry name" value="P-loop_NTPase"/>
</dbReference>
<protein>
    <recommendedName>
        <fullName evidence="4">AIG1-type G domain-containing protein</fullName>
    </recommendedName>
</protein>
<keyword evidence="2" id="KW-0547">Nucleotide-binding</keyword>
<dbReference type="SUPFAM" id="SSF52540">
    <property type="entry name" value="P-loop containing nucleoside triphosphate hydrolases"/>
    <property type="match status" value="1"/>
</dbReference>
<dbReference type="InterPro" id="IPR045058">
    <property type="entry name" value="GIMA/IAN/Toc"/>
</dbReference>
<dbReference type="GO" id="GO:0005525">
    <property type="term" value="F:GTP binding"/>
    <property type="evidence" value="ECO:0007669"/>
    <property type="project" value="UniProtKB-KW"/>
</dbReference>
<evidence type="ECO:0000256" key="1">
    <source>
        <dbReference type="ARBA" id="ARBA00008535"/>
    </source>
</evidence>
<proteinExistence type="inferred from homology"/>
<comment type="caution">
    <text evidence="5">The sequence shown here is derived from an EMBL/GenBank/DDBJ whole genome shotgun (WGS) entry which is preliminary data.</text>
</comment>
<evidence type="ECO:0000259" key="4">
    <source>
        <dbReference type="PROSITE" id="PS51720"/>
    </source>
</evidence>
<evidence type="ECO:0000313" key="6">
    <source>
        <dbReference type="Proteomes" id="UP001347796"/>
    </source>
</evidence>
<evidence type="ECO:0000256" key="3">
    <source>
        <dbReference type="ARBA" id="ARBA00023134"/>
    </source>
</evidence>
<evidence type="ECO:0000313" key="5">
    <source>
        <dbReference type="EMBL" id="KAK6186899.1"/>
    </source>
</evidence>